<keyword evidence="3" id="KW-1185">Reference proteome</keyword>
<reference evidence="2 3" key="1">
    <citation type="submission" date="2023-09" db="EMBL/GenBank/DDBJ databases">
        <authorList>
            <person name="Wang M."/>
        </authorList>
    </citation>
    <scope>NUCLEOTIDE SEQUENCE [LARGE SCALE GENOMIC DNA]</scope>
    <source>
        <strain evidence="2">GT-2023</strain>
        <tissue evidence="2">Liver</tissue>
    </source>
</reference>
<feature type="domain" description="Pyrin" evidence="1">
    <location>
        <begin position="1"/>
        <end position="93"/>
    </location>
</feature>
<dbReference type="SMART" id="SM01289">
    <property type="entry name" value="PYRIN"/>
    <property type="match status" value="1"/>
</dbReference>
<dbReference type="EMBL" id="JAYMGO010000001">
    <property type="protein sequence ID" value="KAL1281445.1"/>
    <property type="molecule type" value="Genomic_DNA"/>
</dbReference>
<dbReference type="SUPFAM" id="SSF47986">
    <property type="entry name" value="DEATH domain"/>
    <property type="match status" value="1"/>
</dbReference>
<sequence length="97" mass="10999">MDAAKNAISDILEHLLSAEFKKFVWHLWNGVAPDIEPIPRAALENADRQDVADRMVQKYTTNAGTVAVQVLCNINQNDLAKRLELKLQKGKEKHFML</sequence>
<dbReference type="Pfam" id="PF02758">
    <property type="entry name" value="PYRIN"/>
    <property type="match status" value="1"/>
</dbReference>
<dbReference type="Proteomes" id="UP001558613">
    <property type="component" value="Unassembled WGS sequence"/>
</dbReference>
<evidence type="ECO:0000313" key="3">
    <source>
        <dbReference type="Proteomes" id="UP001558613"/>
    </source>
</evidence>
<name>A0ABR3NWM1_9TELE</name>
<evidence type="ECO:0000313" key="2">
    <source>
        <dbReference type="EMBL" id="KAL1281445.1"/>
    </source>
</evidence>
<dbReference type="InterPro" id="IPR011029">
    <property type="entry name" value="DEATH-like_dom_sf"/>
</dbReference>
<accession>A0ABR3NWM1</accession>
<dbReference type="PROSITE" id="PS50824">
    <property type="entry name" value="DAPIN"/>
    <property type="match status" value="1"/>
</dbReference>
<proteinExistence type="predicted"/>
<protein>
    <recommendedName>
        <fullName evidence="1">Pyrin domain-containing protein</fullName>
    </recommendedName>
</protein>
<dbReference type="Gene3D" id="1.10.533.10">
    <property type="entry name" value="Death Domain, Fas"/>
    <property type="match status" value="1"/>
</dbReference>
<dbReference type="CDD" id="cd08321">
    <property type="entry name" value="Pyrin_ASC-like"/>
    <property type="match status" value="1"/>
</dbReference>
<comment type="caution">
    <text evidence="2">The sequence shown here is derived from an EMBL/GenBank/DDBJ whole genome shotgun (WGS) entry which is preliminary data.</text>
</comment>
<organism evidence="2 3">
    <name type="scientific">Cirrhinus molitorella</name>
    <name type="common">mud carp</name>
    <dbReference type="NCBI Taxonomy" id="172907"/>
    <lineage>
        <taxon>Eukaryota</taxon>
        <taxon>Metazoa</taxon>
        <taxon>Chordata</taxon>
        <taxon>Craniata</taxon>
        <taxon>Vertebrata</taxon>
        <taxon>Euteleostomi</taxon>
        <taxon>Actinopterygii</taxon>
        <taxon>Neopterygii</taxon>
        <taxon>Teleostei</taxon>
        <taxon>Ostariophysi</taxon>
        <taxon>Cypriniformes</taxon>
        <taxon>Cyprinidae</taxon>
        <taxon>Labeoninae</taxon>
        <taxon>Labeonini</taxon>
        <taxon>Cirrhinus</taxon>
    </lineage>
</organism>
<gene>
    <name evidence="2" type="ORF">QQF64_000248</name>
</gene>
<dbReference type="InterPro" id="IPR004020">
    <property type="entry name" value="DAPIN"/>
</dbReference>
<evidence type="ECO:0000259" key="1">
    <source>
        <dbReference type="PROSITE" id="PS50824"/>
    </source>
</evidence>